<dbReference type="GO" id="GO:0005686">
    <property type="term" value="C:U2 snRNP"/>
    <property type="evidence" value="ECO:0007669"/>
    <property type="project" value="UniProtKB-ARBA"/>
</dbReference>
<evidence type="ECO:0000256" key="8">
    <source>
        <dbReference type="ARBA" id="ARBA00070532"/>
    </source>
</evidence>
<dbReference type="FunFam" id="1.25.10.10:FF:000303">
    <property type="entry name" value="splicing factor 3B subunit 1"/>
    <property type="match status" value="1"/>
</dbReference>
<evidence type="ECO:0000256" key="6">
    <source>
        <dbReference type="ARBA" id="ARBA00023187"/>
    </source>
</evidence>
<dbReference type="STRING" id="62062.ENSHHUP00000089408"/>
<feature type="region of interest" description="Disordered" evidence="12">
    <location>
        <begin position="149"/>
        <end position="173"/>
    </location>
</feature>
<proteinExistence type="inferred from homology"/>
<feature type="domain" description="Phosphatase PP2A regulatory subunit A/Splicing factor 3B subunit 1-like HEAT repeat" evidence="14">
    <location>
        <begin position="1128"/>
        <end position="1200"/>
    </location>
</feature>
<feature type="compositionally biased region" description="Basic and acidic residues" evidence="12">
    <location>
        <begin position="273"/>
        <end position="283"/>
    </location>
</feature>
<evidence type="ECO:0000256" key="7">
    <source>
        <dbReference type="ARBA" id="ARBA00023242"/>
    </source>
</evidence>
<evidence type="ECO:0000256" key="12">
    <source>
        <dbReference type="SAM" id="MobiDB-lite"/>
    </source>
</evidence>
<dbReference type="Ensembl" id="ENSHHUT00000092182.1">
    <property type="protein sequence ID" value="ENSHHUP00000089408.1"/>
    <property type="gene ID" value="ENSHHUG00000051604.1"/>
</dbReference>
<evidence type="ECO:0000256" key="1">
    <source>
        <dbReference type="ARBA" id="ARBA00004324"/>
    </source>
</evidence>
<feature type="domain" description="Splicing factor 3B subunit 1" evidence="13">
    <location>
        <begin position="371"/>
        <end position="493"/>
    </location>
</feature>
<feature type="compositionally biased region" description="Basic and acidic residues" evidence="12">
    <location>
        <begin position="185"/>
        <end position="202"/>
    </location>
</feature>
<keyword evidence="7" id="KW-0539">Nucleus</keyword>
<dbReference type="SUPFAM" id="SSF48371">
    <property type="entry name" value="ARM repeat"/>
    <property type="match status" value="1"/>
</dbReference>
<keyword evidence="5" id="KW-0677">Repeat</keyword>
<dbReference type="InterPro" id="IPR015016">
    <property type="entry name" value="SF3b_su1"/>
</dbReference>
<evidence type="ECO:0000313" key="16">
    <source>
        <dbReference type="Proteomes" id="UP000314982"/>
    </source>
</evidence>
<dbReference type="Pfam" id="PF08920">
    <property type="entry name" value="SF3b1"/>
    <property type="match status" value="1"/>
</dbReference>
<evidence type="ECO:0000256" key="4">
    <source>
        <dbReference type="ARBA" id="ARBA00022728"/>
    </source>
</evidence>
<feature type="compositionally biased region" description="Low complexity" evidence="12">
    <location>
        <begin position="209"/>
        <end position="218"/>
    </location>
</feature>
<keyword evidence="11" id="KW-0175">Coiled coil</keyword>
<feature type="region of interest" description="Disordered" evidence="12">
    <location>
        <begin position="185"/>
        <end position="400"/>
    </location>
</feature>
<dbReference type="GO" id="GO:0003729">
    <property type="term" value="F:mRNA binding"/>
    <property type="evidence" value="ECO:0007669"/>
    <property type="project" value="InterPro"/>
</dbReference>
<feature type="compositionally biased region" description="Basic and acidic residues" evidence="12">
    <location>
        <begin position="333"/>
        <end position="346"/>
    </location>
</feature>
<dbReference type="GO" id="GO:0000245">
    <property type="term" value="P:spliceosomal complex assembly"/>
    <property type="evidence" value="ECO:0007669"/>
    <property type="project" value="InterPro"/>
</dbReference>
<feature type="region of interest" description="Disordered" evidence="12">
    <location>
        <begin position="83"/>
        <end position="103"/>
    </location>
</feature>
<dbReference type="InterPro" id="IPR054573">
    <property type="entry name" value="PP2A/SF3B1-like_HEAT"/>
</dbReference>
<comment type="similarity">
    <text evidence="2">Belongs to the SF3B1 family.</text>
</comment>
<keyword evidence="6" id="KW-0508">mRNA splicing</keyword>
<reference evidence="15" key="3">
    <citation type="submission" date="2025-09" db="UniProtKB">
        <authorList>
            <consortium name="Ensembl"/>
        </authorList>
    </citation>
    <scope>IDENTIFICATION</scope>
</reference>
<protein>
    <recommendedName>
        <fullName evidence="8">Splicing factor 3B subunit 1</fullName>
    </recommendedName>
    <alternativeName>
        <fullName evidence="9">Pre-mRNA-splicing factor SF3b 155 kDa subunit</fullName>
    </alternativeName>
    <alternativeName>
        <fullName evidence="10">Spliceosome-associated protein 155</fullName>
    </alternativeName>
</protein>
<dbReference type="GO" id="GO:0000785">
    <property type="term" value="C:chromatin"/>
    <property type="evidence" value="ECO:0007669"/>
    <property type="project" value="UniProtKB-ARBA"/>
</dbReference>
<feature type="coiled-coil region" evidence="11">
    <location>
        <begin position="889"/>
        <end position="916"/>
    </location>
</feature>
<dbReference type="InterPro" id="IPR038737">
    <property type="entry name" value="SF3b_su1-like"/>
</dbReference>
<feature type="compositionally biased region" description="Low complexity" evidence="12">
    <location>
        <begin position="309"/>
        <end position="321"/>
    </location>
</feature>
<feature type="compositionally biased region" description="Polar residues" evidence="12">
    <location>
        <begin position="384"/>
        <end position="394"/>
    </location>
</feature>
<organism evidence="15 16">
    <name type="scientific">Hucho hucho</name>
    <name type="common">huchen</name>
    <dbReference type="NCBI Taxonomy" id="62062"/>
    <lineage>
        <taxon>Eukaryota</taxon>
        <taxon>Metazoa</taxon>
        <taxon>Chordata</taxon>
        <taxon>Craniata</taxon>
        <taxon>Vertebrata</taxon>
        <taxon>Euteleostomi</taxon>
        <taxon>Actinopterygii</taxon>
        <taxon>Neopterygii</taxon>
        <taxon>Teleostei</taxon>
        <taxon>Protacanthopterygii</taxon>
        <taxon>Salmoniformes</taxon>
        <taxon>Salmonidae</taxon>
        <taxon>Salmoninae</taxon>
        <taxon>Hucho</taxon>
    </lineage>
</organism>
<dbReference type="PANTHER" id="PTHR12097">
    <property type="entry name" value="SPLICING FACTOR 3B, SUBUNIT 1-RELATED"/>
    <property type="match status" value="1"/>
</dbReference>
<evidence type="ECO:0000313" key="15">
    <source>
        <dbReference type="Ensembl" id="ENSHHUP00000089408.1"/>
    </source>
</evidence>
<evidence type="ECO:0000256" key="11">
    <source>
        <dbReference type="SAM" id="Coils"/>
    </source>
</evidence>
<keyword evidence="4" id="KW-0747">Spliceosome</keyword>
<evidence type="ECO:0000256" key="10">
    <source>
        <dbReference type="ARBA" id="ARBA00083579"/>
    </source>
</evidence>
<dbReference type="GeneTree" id="ENSGT00390000018393"/>
<reference evidence="15" key="2">
    <citation type="submission" date="2025-08" db="UniProtKB">
        <authorList>
            <consortium name="Ensembl"/>
        </authorList>
    </citation>
    <scope>IDENTIFICATION</scope>
</reference>
<dbReference type="GO" id="GO:0005681">
    <property type="term" value="C:spliceosomal complex"/>
    <property type="evidence" value="ECO:0007669"/>
    <property type="project" value="UniProtKB-KW"/>
</dbReference>
<feature type="compositionally biased region" description="Polar residues" evidence="12">
    <location>
        <begin position="249"/>
        <end position="272"/>
    </location>
</feature>
<name>A0A4W5RTK1_9TELE</name>
<dbReference type="InterPro" id="IPR011989">
    <property type="entry name" value="ARM-like"/>
</dbReference>
<keyword evidence="16" id="KW-1185">Reference proteome</keyword>
<sequence length="1346" mass="150349">MLDIIGDVFAHSFQHAQMVNDCCSPPCPPDIEAQILEIQGMKAALVEEGTDQGVGLDSTGYYDQEIYGGSDSRFAGYVTSIAANEQEDDDEEDSSTSLLGQKKPGYHAPVAILNAIPQSDEQYDPFAEHRPAKIAEREDEYKARRRQMIISPERLDPFADGGKTPDPKLQSRSYMDVMKEQHLTKEEKEIRQQMAEKAKTGDLKAVNGSAASQAAAAAAKRKRRWDQTAEKQDQSGTPSNAGTPKKMSSWDQADQAAEQTPGHTPGHTPSNSRWDETPGRNKGSETPGATPSSRMWDPTPSHTPAGAATPGRGDTPGHTTPGHGGATGSVRKNRWDETPKTERETPGHGSGWAETPRTDRGDESVGETPTPGASKRKSRWDETPASQMGSSTPLMTPGKTPIGTPAMNMATPSPGHLMSMTPEQLQAWRWEREIDERNRPLTDDELDAMFPEGYKVLPPPAGYVPIRTPARKLSATPTPMGGMTGFHMQQEDRSMKQINDQPSGNLPFLKPDDIQYFDKLLVEVDESTLSPEEQKERKIMKLLLKIKNGTPPMRKAALRQITDKAREFGAGPLFNQILPLLMSPTLEDQERHLLVKVIDRILYKLDDLVRPYVHKILVVIEPLLIDEDYYARVEGREIISNLAKAAGLATMISTMRPDIDNMDEYVRNTTARAFAVVASALGIPSLLPFLKAVCKSKKSWQARHTGIKIVQQIAILMGCAILPHLRSLVEIIEHGLVDEQQKVRTISALAIAALAEAATPYGIESFDSVLKPLWKGIRQHRGKGLAAFLKAIGYLIPLMDAEYANYYTREVMLILIREFQSPDEEMKKIVLKVVKQCCGTDGVEANYIKTEILPPFFKHFWQHRMALDRRNYRQLVDTTVELANKVGAAEIISRIVDDLKDEAEQYRKMVMETIEKIMGNLGAADIDHKLEEQLIDGILYAFQEQTTEDSVMLNGFGTVVNALGKRVKPYLPQICGTVLWRLNNKSAKVRQQAADLISRTAVVMKTCQEEKLMGHLGVVLYEYLGEEYPEVLGSILGALKAIVNVIGMHKMTPPIKDLLPRLTPILKNRHEKVQENCIDLVGRIADRGAEYVSAREWMRICFELLELLKAHKKAIRRATVNTFGYIAKAIGPHDVLATLLNNLKVQERQNRVCTTVAIAIVAETCSPFTVLPALMNEYRVPELNVQNGVLKSLSFLFEYIGEMGKDYIYAVTPLLEDALMDRDLVHRQTASAVVQHMSLGVYGFGCEDSLNHLLNYVWPNVFETSPHVIQAVMGALEGLRVAIGPCRMLQYCLQGLFHPARKVRDVYWKIYNSIYIGSQDALIAHYPHVYNDEKNPYLRYELEYFL</sequence>
<reference evidence="16" key="1">
    <citation type="submission" date="2018-06" db="EMBL/GenBank/DDBJ databases">
        <title>Genome assembly of Danube salmon.</title>
        <authorList>
            <person name="Macqueen D.J."/>
            <person name="Gundappa M.K."/>
        </authorList>
    </citation>
    <scope>NUCLEOTIDE SEQUENCE [LARGE SCALE GENOMIC DNA]</scope>
</reference>
<evidence type="ECO:0000256" key="2">
    <source>
        <dbReference type="ARBA" id="ARBA00005754"/>
    </source>
</evidence>
<evidence type="ECO:0000256" key="5">
    <source>
        <dbReference type="ARBA" id="ARBA00022737"/>
    </source>
</evidence>
<evidence type="ECO:0000259" key="13">
    <source>
        <dbReference type="Pfam" id="PF08920"/>
    </source>
</evidence>
<feature type="compositionally biased region" description="Acidic residues" evidence="12">
    <location>
        <begin position="85"/>
        <end position="94"/>
    </location>
</feature>
<dbReference type="FunFam" id="1.25.10.10:FF:000088">
    <property type="entry name" value="Splicing factor 3b, subunit 1"/>
    <property type="match status" value="1"/>
</dbReference>
<evidence type="ECO:0000256" key="3">
    <source>
        <dbReference type="ARBA" id="ARBA00022664"/>
    </source>
</evidence>
<evidence type="ECO:0000259" key="14">
    <source>
        <dbReference type="Pfam" id="PF22646"/>
    </source>
</evidence>
<dbReference type="FunFam" id="1.25.10.10:FF:000810">
    <property type="entry name" value="Splicing factor 3B subunit 1"/>
    <property type="match status" value="1"/>
</dbReference>
<dbReference type="Pfam" id="PF22646">
    <property type="entry name" value="PPP2R1A-like_HEAT"/>
    <property type="match status" value="1"/>
</dbReference>
<dbReference type="GO" id="GO:0016607">
    <property type="term" value="C:nuclear speck"/>
    <property type="evidence" value="ECO:0007669"/>
    <property type="project" value="UniProtKB-SubCell"/>
</dbReference>
<keyword evidence="3" id="KW-0507">mRNA processing</keyword>
<dbReference type="Proteomes" id="UP000314982">
    <property type="component" value="Unassembled WGS sequence"/>
</dbReference>
<dbReference type="Gene3D" id="1.25.10.10">
    <property type="entry name" value="Leucine-rich Repeat Variant"/>
    <property type="match status" value="2"/>
</dbReference>
<dbReference type="InterPro" id="IPR016024">
    <property type="entry name" value="ARM-type_fold"/>
</dbReference>
<evidence type="ECO:0000256" key="9">
    <source>
        <dbReference type="ARBA" id="ARBA00076941"/>
    </source>
</evidence>
<accession>A0A4W5RTK1</accession>
<comment type="subcellular location">
    <subcellularLocation>
        <location evidence="1">Nucleus speckle</location>
    </subcellularLocation>
</comment>